<proteinExistence type="predicted"/>
<evidence type="ECO:0000256" key="1">
    <source>
        <dbReference type="SAM" id="SignalP"/>
    </source>
</evidence>
<dbReference type="Proteomes" id="UP000800235">
    <property type="component" value="Unassembled WGS sequence"/>
</dbReference>
<dbReference type="AlphaFoldDB" id="A0A9P4NH07"/>
<feature type="chain" id="PRO_5040386980" evidence="1">
    <location>
        <begin position="18"/>
        <end position="400"/>
    </location>
</feature>
<name>A0A9P4NH07_9PEZI</name>
<dbReference type="EMBL" id="MU007101">
    <property type="protein sequence ID" value="KAF2421131.1"/>
    <property type="molecule type" value="Genomic_DNA"/>
</dbReference>
<keyword evidence="1" id="KW-0732">Signal</keyword>
<evidence type="ECO:0000313" key="3">
    <source>
        <dbReference type="Proteomes" id="UP000800235"/>
    </source>
</evidence>
<gene>
    <name evidence="2" type="ORF">EJ08DRAFT_738292</name>
</gene>
<comment type="caution">
    <text evidence="2">The sequence shown here is derived from an EMBL/GenBank/DDBJ whole genome shotgun (WGS) entry which is preliminary data.</text>
</comment>
<evidence type="ECO:0000313" key="2">
    <source>
        <dbReference type="EMBL" id="KAF2421131.1"/>
    </source>
</evidence>
<feature type="signal peptide" evidence="1">
    <location>
        <begin position="1"/>
        <end position="17"/>
    </location>
</feature>
<organism evidence="2 3">
    <name type="scientific">Tothia fuscella</name>
    <dbReference type="NCBI Taxonomy" id="1048955"/>
    <lineage>
        <taxon>Eukaryota</taxon>
        <taxon>Fungi</taxon>
        <taxon>Dikarya</taxon>
        <taxon>Ascomycota</taxon>
        <taxon>Pezizomycotina</taxon>
        <taxon>Dothideomycetes</taxon>
        <taxon>Pleosporomycetidae</taxon>
        <taxon>Venturiales</taxon>
        <taxon>Cylindrosympodiaceae</taxon>
        <taxon>Tothia</taxon>
    </lineage>
</organism>
<protein>
    <submittedName>
        <fullName evidence="2">Uncharacterized protein</fullName>
    </submittedName>
</protein>
<dbReference type="OrthoDB" id="3931968at2759"/>
<accession>A0A9P4NH07</accession>
<sequence length="400" mass="43232">MKTASACLLLGATLVYGASIPRRDVLPVLGPDTVPGFKVLPKPLHSSLFDKEGKLQAVLSNPAGVALPVSSVPSIQVEPPKEFKDGIAKRKKIRYGPFRLPGTKETNWQSKAMGMGGMADEYLPNLTKPCTECMLASINADIEYANGTKTGSSAWLHHSVLVVAGPNVRDPICNASNTESIFSSGNERSTVRYSYQDDKIKAAYRLGPQDTITLVGEFKNELDTEQWIWLTVSYEYYDGPRPDWKNTHIAWLGFGKSSCNPNAPNPFGVSNVTATGVPKSLQFEEATMPWKSPVDATVLGVGGHLHDGGTEIDIYQNTKKVCEVIPTYGAGAGGMSHGDGEHIKSMTSCRLLTPLKAGDTFHLVAKYDLVKHPGGKTDSGELDEVMGVGTILFMTEPKVF</sequence>
<reference evidence="2" key="1">
    <citation type="journal article" date="2020" name="Stud. Mycol.">
        <title>101 Dothideomycetes genomes: a test case for predicting lifestyles and emergence of pathogens.</title>
        <authorList>
            <person name="Haridas S."/>
            <person name="Albert R."/>
            <person name="Binder M."/>
            <person name="Bloem J."/>
            <person name="Labutti K."/>
            <person name="Salamov A."/>
            <person name="Andreopoulos B."/>
            <person name="Baker S."/>
            <person name="Barry K."/>
            <person name="Bills G."/>
            <person name="Bluhm B."/>
            <person name="Cannon C."/>
            <person name="Castanera R."/>
            <person name="Culley D."/>
            <person name="Daum C."/>
            <person name="Ezra D."/>
            <person name="Gonzalez J."/>
            <person name="Henrissat B."/>
            <person name="Kuo A."/>
            <person name="Liang C."/>
            <person name="Lipzen A."/>
            <person name="Lutzoni F."/>
            <person name="Magnuson J."/>
            <person name="Mondo S."/>
            <person name="Nolan M."/>
            <person name="Ohm R."/>
            <person name="Pangilinan J."/>
            <person name="Park H.-J."/>
            <person name="Ramirez L."/>
            <person name="Alfaro M."/>
            <person name="Sun H."/>
            <person name="Tritt A."/>
            <person name="Yoshinaga Y."/>
            <person name="Zwiers L.-H."/>
            <person name="Turgeon B."/>
            <person name="Goodwin S."/>
            <person name="Spatafora J."/>
            <person name="Crous P."/>
            <person name="Grigoriev I."/>
        </authorList>
    </citation>
    <scope>NUCLEOTIDE SEQUENCE</scope>
    <source>
        <strain evidence="2">CBS 130266</strain>
    </source>
</reference>
<keyword evidence="3" id="KW-1185">Reference proteome</keyword>